<evidence type="ECO:0000313" key="1">
    <source>
        <dbReference type="EMBL" id="SHE37574.1"/>
    </source>
</evidence>
<name>A0A1M4SZJ3_9BACT</name>
<accession>A0A1M4SZJ3</accession>
<sequence length="96" mass="11190">MRKSNTQSISAVLREYVSAMKFDRKLKEVDVVQSWETLLGKTIASYTRNIFLSKQVLYVEISSSVVKSELVMMREEIRRRLNEHAGEEIVKKIVLK</sequence>
<dbReference type="Pfam" id="PF05258">
    <property type="entry name" value="DciA"/>
    <property type="match status" value="1"/>
</dbReference>
<protein>
    <recommendedName>
        <fullName evidence="3">DUF721 domain-containing protein</fullName>
    </recommendedName>
</protein>
<keyword evidence="2" id="KW-1185">Reference proteome</keyword>
<organism evidence="1 2">
    <name type="scientific">Mariniphaga anaerophila</name>
    <dbReference type="NCBI Taxonomy" id="1484053"/>
    <lineage>
        <taxon>Bacteria</taxon>
        <taxon>Pseudomonadati</taxon>
        <taxon>Bacteroidota</taxon>
        <taxon>Bacteroidia</taxon>
        <taxon>Marinilabiliales</taxon>
        <taxon>Prolixibacteraceae</taxon>
        <taxon>Mariniphaga</taxon>
    </lineage>
</organism>
<dbReference type="STRING" id="1484053.SAMN05444274_101203"/>
<dbReference type="PANTHER" id="PTHR36456:SF1">
    <property type="entry name" value="UPF0232 PROTEIN SCO3875"/>
    <property type="match status" value="1"/>
</dbReference>
<dbReference type="InterPro" id="IPR007922">
    <property type="entry name" value="DciA-like"/>
</dbReference>
<dbReference type="AlphaFoldDB" id="A0A1M4SZJ3"/>
<dbReference type="EMBL" id="FQUM01000001">
    <property type="protein sequence ID" value="SHE37574.1"/>
    <property type="molecule type" value="Genomic_DNA"/>
</dbReference>
<gene>
    <name evidence="1" type="ORF">SAMN05444274_101203</name>
</gene>
<dbReference type="OrthoDB" id="9796545at2"/>
<evidence type="ECO:0008006" key="3">
    <source>
        <dbReference type="Google" id="ProtNLM"/>
    </source>
</evidence>
<dbReference type="Proteomes" id="UP000184164">
    <property type="component" value="Unassembled WGS sequence"/>
</dbReference>
<evidence type="ECO:0000313" key="2">
    <source>
        <dbReference type="Proteomes" id="UP000184164"/>
    </source>
</evidence>
<dbReference type="PANTHER" id="PTHR36456">
    <property type="entry name" value="UPF0232 PROTEIN SCO3875"/>
    <property type="match status" value="1"/>
</dbReference>
<reference evidence="1 2" key="1">
    <citation type="submission" date="2016-11" db="EMBL/GenBank/DDBJ databases">
        <authorList>
            <person name="Jaros S."/>
            <person name="Januszkiewicz K."/>
            <person name="Wedrychowicz H."/>
        </authorList>
    </citation>
    <scope>NUCLEOTIDE SEQUENCE [LARGE SCALE GENOMIC DNA]</scope>
    <source>
        <strain evidence="1 2">DSM 26910</strain>
    </source>
</reference>
<proteinExistence type="predicted"/>
<dbReference type="RefSeq" id="WP_072998130.1">
    <property type="nucleotide sequence ID" value="NZ_FQUM01000001.1"/>
</dbReference>